<evidence type="ECO:0000256" key="5">
    <source>
        <dbReference type="ARBA" id="ARBA00022801"/>
    </source>
</evidence>
<keyword evidence="7" id="KW-0346">Stress response</keyword>
<accession>A0A933S458</accession>
<keyword evidence="3" id="KW-0540">Nuclease</keyword>
<dbReference type="EMBL" id="JACRJB010000063">
    <property type="protein sequence ID" value="MBI5132167.1"/>
    <property type="molecule type" value="Genomic_DNA"/>
</dbReference>
<dbReference type="SUPFAM" id="SSF54786">
    <property type="entry name" value="YcfA/nrd intein domain"/>
    <property type="match status" value="1"/>
</dbReference>
<dbReference type="GO" id="GO:0016787">
    <property type="term" value="F:hydrolase activity"/>
    <property type="evidence" value="ECO:0007669"/>
    <property type="project" value="UniProtKB-KW"/>
</dbReference>
<evidence type="ECO:0000313" key="8">
    <source>
        <dbReference type="EMBL" id="MBI5132167.1"/>
    </source>
</evidence>
<comment type="similarity">
    <text evidence="1">Belongs to the HicA mRNA interferase family.</text>
</comment>
<sequence length="66" mass="7616">MPKDSRDLIKELEADGWRFVGATGSHHHFKHPVKAGKVTVQHPKKDLIRRKTCIRRSFVRSLGRQA</sequence>
<keyword evidence="4" id="KW-0255">Endonuclease</keyword>
<evidence type="ECO:0000256" key="4">
    <source>
        <dbReference type="ARBA" id="ARBA00022759"/>
    </source>
</evidence>
<evidence type="ECO:0000256" key="6">
    <source>
        <dbReference type="ARBA" id="ARBA00022884"/>
    </source>
</evidence>
<keyword evidence="6" id="KW-0694">RNA-binding</keyword>
<reference evidence="8" key="1">
    <citation type="submission" date="2020-07" db="EMBL/GenBank/DDBJ databases">
        <title>Huge and variable diversity of episymbiotic CPR bacteria and DPANN archaea in groundwater ecosystems.</title>
        <authorList>
            <person name="He C.Y."/>
            <person name="Keren R."/>
            <person name="Whittaker M."/>
            <person name="Farag I.F."/>
            <person name="Doudna J."/>
            <person name="Cate J.H.D."/>
            <person name="Banfield J.F."/>
        </authorList>
    </citation>
    <scope>NUCLEOTIDE SEQUENCE</scope>
    <source>
        <strain evidence="8">NC_groundwater_1818_Pr3_B-0.1um_66_35</strain>
    </source>
</reference>
<dbReference type="Proteomes" id="UP000782519">
    <property type="component" value="Unassembled WGS sequence"/>
</dbReference>
<proteinExistence type="inferred from homology"/>
<dbReference type="Gene3D" id="3.30.920.30">
    <property type="entry name" value="Hypothetical protein"/>
    <property type="match status" value="1"/>
</dbReference>
<organism evidence="8 9">
    <name type="scientific">Rhodopseudomonas palustris</name>
    <dbReference type="NCBI Taxonomy" id="1076"/>
    <lineage>
        <taxon>Bacteria</taxon>
        <taxon>Pseudomonadati</taxon>
        <taxon>Pseudomonadota</taxon>
        <taxon>Alphaproteobacteria</taxon>
        <taxon>Hyphomicrobiales</taxon>
        <taxon>Nitrobacteraceae</taxon>
        <taxon>Rhodopseudomonas</taxon>
    </lineage>
</organism>
<evidence type="ECO:0000256" key="2">
    <source>
        <dbReference type="ARBA" id="ARBA00022649"/>
    </source>
</evidence>
<protein>
    <submittedName>
        <fullName evidence="8">Type II toxin-antitoxin system HicA family toxin</fullName>
    </submittedName>
</protein>
<dbReference type="InterPro" id="IPR038570">
    <property type="entry name" value="HicA_sf"/>
</dbReference>
<evidence type="ECO:0000256" key="7">
    <source>
        <dbReference type="ARBA" id="ARBA00023016"/>
    </source>
</evidence>
<comment type="caution">
    <text evidence="8">The sequence shown here is derived from an EMBL/GenBank/DDBJ whole genome shotgun (WGS) entry which is preliminary data.</text>
</comment>
<dbReference type="InterPro" id="IPR012933">
    <property type="entry name" value="HicA_mRNA_interferase"/>
</dbReference>
<evidence type="ECO:0000256" key="1">
    <source>
        <dbReference type="ARBA" id="ARBA00006620"/>
    </source>
</evidence>
<gene>
    <name evidence="8" type="ORF">HZA66_22215</name>
</gene>
<evidence type="ECO:0000256" key="3">
    <source>
        <dbReference type="ARBA" id="ARBA00022722"/>
    </source>
</evidence>
<keyword evidence="5" id="KW-0378">Hydrolase</keyword>
<dbReference type="AlphaFoldDB" id="A0A933S458"/>
<name>A0A933S458_RHOPL</name>
<dbReference type="GO" id="GO:0004519">
    <property type="term" value="F:endonuclease activity"/>
    <property type="evidence" value="ECO:0007669"/>
    <property type="project" value="UniProtKB-KW"/>
</dbReference>
<dbReference type="GO" id="GO:0003729">
    <property type="term" value="F:mRNA binding"/>
    <property type="evidence" value="ECO:0007669"/>
    <property type="project" value="InterPro"/>
</dbReference>
<evidence type="ECO:0000313" key="9">
    <source>
        <dbReference type="Proteomes" id="UP000782519"/>
    </source>
</evidence>
<dbReference type="Pfam" id="PF07927">
    <property type="entry name" value="HicA_toxin"/>
    <property type="match status" value="1"/>
</dbReference>
<keyword evidence="2" id="KW-1277">Toxin-antitoxin system</keyword>